<gene>
    <name evidence="1" type="ORF">pkur_cds_590</name>
</gene>
<protein>
    <submittedName>
        <fullName evidence="1">Uncharacterized protein</fullName>
    </submittedName>
</protein>
<accession>A0AA95EE51</accession>
<dbReference type="InterPro" id="IPR043909">
    <property type="entry name" value="DUF5768"/>
</dbReference>
<dbReference type="EMBL" id="ON887157">
    <property type="protein sequence ID" value="WBR14764.1"/>
    <property type="molecule type" value="Genomic_DNA"/>
</dbReference>
<dbReference type="Pfam" id="PF19072">
    <property type="entry name" value="DUF5768"/>
    <property type="match status" value="1"/>
</dbReference>
<dbReference type="Proteomes" id="UP001185135">
    <property type="component" value="Segment"/>
</dbReference>
<sequence>MHEPPNCDALLGEGVQRLVDTLARLTRSRLRSAGLDSDDDAWREVQCAADSSAARAICLRFPGPQRVCGDWQRQVRDHAADECDPHGLSLCIEAVDALGVVVNDVRIIDASHDLDHAPLDLDRVTNAGDPSESFAQTVTDLTWEISDTSTTRSPRKSRQLLLSCSRALSDCDDCDDGTATTRAAGVQPQKVADARILVMEVRLALGRRPWATAGDIVNLGSGAIIGLRCTLVCGSTFGACGQVGFDTMLVQRRLLADFLRAPVDGTWPTFAQRRYANLQRLPEALVARGWSTKDARAAPWLWGRATAPGAETHTDGPALCIKRPDLPHPMSLVFSSGRLLLVPHKCHFLDHVGFDWPTFFPSDATATAIYGNLCASPLHQCDPLCIGNDHKDKVVALQREKLVGMGLVSPSVVSGRDGPFCERDADKSEGRPEFTRSFDSASRALVDTDAATLAASIDAHVAQSVFAEYGPVDGLTGGRLNGHLCDHLAREAIDSRRLWSDLAYVNGAHFTATEGVVDPPSDDQLADPLHRPRLVVNWQPKFTPLHKTTPRNRANRFRMTVWAIVVTQSDGYGGACVVVRLSKAAVKRVRKSNDGHLWRGLIDKCARGNPDYPPGLHPAVVVAVDLERACGKRGCVVPWAYHTGGVDGHSADVRSLTTWALDCVADIFAAFDAQLSRRAADARRGRVGDAT</sequence>
<name>A0AA95EE51_9VIRU</name>
<reference evidence="1" key="1">
    <citation type="submission" date="2022-06" db="EMBL/GenBank/DDBJ databases">
        <authorList>
            <person name="Legendre M."/>
            <person name="Claverie J.-M."/>
            <person name="Alempic J.-M."/>
            <person name="Abergel C."/>
        </authorList>
    </citation>
    <scope>NUCLEOTIDE SEQUENCE</scope>
    <source>
        <strain evidence="1">Kuranda</strain>
    </source>
</reference>
<proteinExistence type="predicted"/>
<evidence type="ECO:0000313" key="2">
    <source>
        <dbReference type="Proteomes" id="UP001185135"/>
    </source>
</evidence>
<evidence type="ECO:0000313" key="1">
    <source>
        <dbReference type="EMBL" id="WBR14764.1"/>
    </source>
</evidence>
<organism evidence="1 2">
    <name type="scientific">Pandoravirus kuranda</name>
    <dbReference type="NCBI Taxonomy" id="3019033"/>
    <lineage>
        <taxon>Viruses</taxon>
        <taxon>Pandoravirus</taxon>
    </lineage>
</organism>